<sequence length="108" mass="12666">MPPKNKVKYTPAAVDDIDEIFSYISSDDVNAAEHLLQKLDHHISSLADFPEMGSVLSEDRYTLVQRGYRFIVVHPYLVFYRVVQENIIIHRILHGRRDYLRELFGSFE</sequence>
<evidence type="ECO:0000256" key="1">
    <source>
        <dbReference type="ARBA" id="ARBA00006226"/>
    </source>
</evidence>
<dbReference type="PANTHER" id="PTHR33755">
    <property type="entry name" value="TOXIN PARE1-RELATED"/>
    <property type="match status" value="1"/>
</dbReference>
<dbReference type="InterPro" id="IPR035093">
    <property type="entry name" value="RelE/ParE_toxin_dom_sf"/>
</dbReference>
<comment type="similarity">
    <text evidence="1">Belongs to the RelE toxin family.</text>
</comment>
<dbReference type="Gene3D" id="3.30.2310.20">
    <property type="entry name" value="RelE-like"/>
    <property type="match status" value="1"/>
</dbReference>
<evidence type="ECO:0000256" key="2">
    <source>
        <dbReference type="ARBA" id="ARBA00022649"/>
    </source>
</evidence>
<dbReference type="EMBL" id="JABBPN010000001">
    <property type="protein sequence ID" value="NMO94276.1"/>
    <property type="molecule type" value="Genomic_DNA"/>
</dbReference>
<proteinExistence type="inferred from homology"/>
<dbReference type="Pfam" id="PF05016">
    <property type="entry name" value="ParE_toxin"/>
    <property type="match status" value="1"/>
</dbReference>
<dbReference type="Proteomes" id="UP000565468">
    <property type="component" value="Unassembled WGS sequence"/>
</dbReference>
<reference evidence="3 4" key="1">
    <citation type="submission" date="2020-04" db="EMBL/GenBank/DDBJ databases">
        <title>Paenibacillus algicola sp. nov., a novel marine bacterium producing alginate lyase.</title>
        <authorList>
            <person name="Huang H."/>
        </authorList>
    </citation>
    <scope>NUCLEOTIDE SEQUENCE [LARGE SCALE GENOMIC DNA]</scope>
    <source>
        <strain evidence="3 4">L7-75</strain>
    </source>
</reference>
<gene>
    <name evidence="3" type="ORF">HII30_00550</name>
</gene>
<dbReference type="InterPro" id="IPR051803">
    <property type="entry name" value="TA_system_RelE-like_toxin"/>
</dbReference>
<dbReference type="InterPro" id="IPR007712">
    <property type="entry name" value="RelE/ParE_toxin"/>
</dbReference>
<comment type="caution">
    <text evidence="3">The sequence shown here is derived from an EMBL/GenBank/DDBJ whole genome shotgun (WGS) entry which is preliminary data.</text>
</comment>
<dbReference type="AlphaFoldDB" id="A0A848M163"/>
<keyword evidence="4" id="KW-1185">Reference proteome</keyword>
<accession>A0A848M163</accession>
<dbReference type="NCBIfam" id="TIGR02385">
    <property type="entry name" value="RelE_StbE"/>
    <property type="match status" value="1"/>
</dbReference>
<keyword evidence="2" id="KW-1277">Toxin-antitoxin system</keyword>
<organism evidence="3 4">
    <name type="scientific">Paenibacillus lemnae</name>
    <dbReference type="NCBI Taxonomy" id="1330551"/>
    <lineage>
        <taxon>Bacteria</taxon>
        <taxon>Bacillati</taxon>
        <taxon>Bacillota</taxon>
        <taxon>Bacilli</taxon>
        <taxon>Bacillales</taxon>
        <taxon>Paenibacillaceae</taxon>
        <taxon>Paenibacillus</taxon>
    </lineage>
</organism>
<protein>
    <submittedName>
        <fullName evidence="3">Type II toxin-antitoxin system RelE/ParE family toxin</fullName>
    </submittedName>
</protein>
<evidence type="ECO:0000313" key="3">
    <source>
        <dbReference type="EMBL" id="NMO94276.1"/>
    </source>
</evidence>
<name>A0A848M163_PAELE</name>
<evidence type="ECO:0000313" key="4">
    <source>
        <dbReference type="Proteomes" id="UP000565468"/>
    </source>
</evidence>